<evidence type="ECO:0000313" key="3">
    <source>
        <dbReference type="Proteomes" id="UP000638648"/>
    </source>
</evidence>
<evidence type="ECO:0000259" key="1">
    <source>
        <dbReference type="Pfam" id="PF12680"/>
    </source>
</evidence>
<proteinExistence type="predicted"/>
<dbReference type="Pfam" id="PF12680">
    <property type="entry name" value="SnoaL_2"/>
    <property type="match status" value="1"/>
</dbReference>
<dbReference type="AlphaFoldDB" id="A0A927MRT9"/>
<accession>A0A927MRT9</accession>
<dbReference type="InterPro" id="IPR032710">
    <property type="entry name" value="NTF2-like_dom_sf"/>
</dbReference>
<feature type="domain" description="SnoaL-like" evidence="1">
    <location>
        <begin position="8"/>
        <end position="113"/>
    </location>
</feature>
<protein>
    <recommendedName>
        <fullName evidence="1">SnoaL-like domain-containing protein</fullName>
    </recommendedName>
</protein>
<dbReference type="InterPro" id="IPR037401">
    <property type="entry name" value="SnoaL-like"/>
</dbReference>
<dbReference type="RefSeq" id="WP_192749384.1">
    <property type="nucleotide sequence ID" value="NZ_BAABJL010000030.1"/>
</dbReference>
<reference evidence="2" key="1">
    <citation type="submission" date="2020-10" db="EMBL/GenBank/DDBJ databases">
        <title>Sequencing the genomes of 1000 actinobacteria strains.</title>
        <authorList>
            <person name="Klenk H.-P."/>
        </authorList>
    </citation>
    <scope>NUCLEOTIDE SEQUENCE</scope>
    <source>
        <strain evidence="2">DSM 45354</strain>
    </source>
</reference>
<dbReference type="SUPFAM" id="SSF54427">
    <property type="entry name" value="NTF2-like"/>
    <property type="match status" value="1"/>
</dbReference>
<dbReference type="EMBL" id="JADBEM010000001">
    <property type="protein sequence ID" value="MBE1604964.1"/>
    <property type="molecule type" value="Genomic_DNA"/>
</dbReference>
<name>A0A927MRT9_9ACTN</name>
<comment type="caution">
    <text evidence="2">The sequence shown here is derived from an EMBL/GenBank/DDBJ whole genome shotgun (WGS) entry which is preliminary data.</text>
</comment>
<gene>
    <name evidence="2" type="ORF">HEB94_001812</name>
</gene>
<organism evidence="2 3">
    <name type="scientific">Actinopolymorpha pittospori</name>
    <dbReference type="NCBI Taxonomy" id="648752"/>
    <lineage>
        <taxon>Bacteria</taxon>
        <taxon>Bacillati</taxon>
        <taxon>Actinomycetota</taxon>
        <taxon>Actinomycetes</taxon>
        <taxon>Propionibacteriales</taxon>
        <taxon>Actinopolymorphaceae</taxon>
        <taxon>Actinopolymorpha</taxon>
    </lineage>
</organism>
<sequence>MSDLNDLARRYIELWNEPDAERRRRAISDLFAPDAAHYTPTREFHGHIELEARVTTAYEQWVEPGEYVFRSVPNANGHHDAVRFNWEMVRLDSEKVESVGFDFLALDENGLIRSDHQFLDQ</sequence>
<dbReference type="Gene3D" id="3.10.450.50">
    <property type="match status" value="1"/>
</dbReference>
<dbReference type="Proteomes" id="UP000638648">
    <property type="component" value="Unassembled WGS sequence"/>
</dbReference>
<evidence type="ECO:0000313" key="2">
    <source>
        <dbReference type="EMBL" id="MBE1604964.1"/>
    </source>
</evidence>
<keyword evidence="3" id="KW-1185">Reference proteome</keyword>